<evidence type="ECO:0000256" key="12">
    <source>
        <dbReference type="ARBA" id="ARBA00023273"/>
    </source>
</evidence>
<dbReference type="InterPro" id="IPR029069">
    <property type="entry name" value="HotDog_dom_sf"/>
</dbReference>
<evidence type="ECO:0000256" key="3">
    <source>
        <dbReference type="ARBA" id="ARBA00004632"/>
    </source>
</evidence>
<evidence type="ECO:0000256" key="16">
    <source>
        <dbReference type="ARBA" id="ARBA00038848"/>
    </source>
</evidence>
<keyword evidence="11" id="KW-0472">Membrane</keyword>
<comment type="caution">
    <text evidence="26">The sequence shown here is derived from an EMBL/GenBank/DDBJ whole genome shotgun (WGS) entry which is preliminary data.</text>
</comment>
<evidence type="ECO:0000256" key="17">
    <source>
        <dbReference type="ARBA" id="ARBA00040123"/>
    </source>
</evidence>
<keyword evidence="6" id="KW-0053">Apoptosis</keyword>
<evidence type="ECO:0000256" key="1">
    <source>
        <dbReference type="ARBA" id="ARBA00004170"/>
    </source>
</evidence>
<evidence type="ECO:0000256" key="7">
    <source>
        <dbReference type="ARBA" id="ARBA00022801"/>
    </source>
</evidence>
<keyword evidence="12" id="KW-0966">Cell projection</keyword>
<comment type="catalytic activity">
    <reaction evidence="19">
        <text>octanoyl-CoA + H2O = octanoate + CoA + H(+)</text>
        <dbReference type="Rhea" id="RHEA:30143"/>
        <dbReference type="ChEBI" id="CHEBI:15377"/>
        <dbReference type="ChEBI" id="CHEBI:15378"/>
        <dbReference type="ChEBI" id="CHEBI:25646"/>
        <dbReference type="ChEBI" id="CHEBI:57287"/>
        <dbReference type="ChEBI" id="CHEBI:57386"/>
    </reaction>
    <physiologicalReaction direction="left-to-right" evidence="19">
        <dbReference type="Rhea" id="RHEA:30144"/>
    </physiologicalReaction>
</comment>
<evidence type="ECO:0000256" key="13">
    <source>
        <dbReference type="ARBA" id="ARBA00035852"/>
    </source>
</evidence>
<dbReference type="Pfam" id="PF03061">
    <property type="entry name" value="4HBT"/>
    <property type="match status" value="1"/>
</dbReference>
<dbReference type="PANTHER" id="PTHR12418">
    <property type="entry name" value="ACYL-COENZYME A THIOESTERASE THEM4"/>
    <property type="match status" value="1"/>
</dbReference>
<evidence type="ECO:0000256" key="2">
    <source>
        <dbReference type="ARBA" id="ARBA00004496"/>
    </source>
</evidence>
<evidence type="ECO:0000259" key="25">
    <source>
        <dbReference type="Pfam" id="PF03061"/>
    </source>
</evidence>
<dbReference type="PANTHER" id="PTHR12418:SF19">
    <property type="entry name" value="ACYL-COENZYME A THIOESTERASE THEM4"/>
    <property type="match status" value="1"/>
</dbReference>
<evidence type="ECO:0000256" key="24">
    <source>
        <dbReference type="SAM" id="MobiDB-lite"/>
    </source>
</evidence>
<gene>
    <name evidence="26" type="ORF">Atai01_73520</name>
</gene>
<organism evidence="26 27">
    <name type="scientific">Amycolatopsis taiwanensis</name>
    <dbReference type="NCBI Taxonomy" id="342230"/>
    <lineage>
        <taxon>Bacteria</taxon>
        <taxon>Bacillati</taxon>
        <taxon>Actinomycetota</taxon>
        <taxon>Actinomycetes</taxon>
        <taxon>Pseudonocardiales</taxon>
        <taxon>Pseudonocardiaceae</taxon>
        <taxon>Amycolatopsis</taxon>
    </lineage>
</organism>
<dbReference type="AlphaFoldDB" id="A0A9W6VGF6"/>
<dbReference type="GO" id="GO:0016020">
    <property type="term" value="C:membrane"/>
    <property type="evidence" value="ECO:0007669"/>
    <property type="project" value="UniProtKB-SubCell"/>
</dbReference>
<comment type="catalytic activity">
    <reaction evidence="23">
        <text>tetradecanoyl-CoA + H2O = tetradecanoate + CoA + H(+)</text>
        <dbReference type="Rhea" id="RHEA:40119"/>
        <dbReference type="ChEBI" id="CHEBI:15377"/>
        <dbReference type="ChEBI" id="CHEBI:15378"/>
        <dbReference type="ChEBI" id="CHEBI:30807"/>
        <dbReference type="ChEBI" id="CHEBI:57287"/>
        <dbReference type="ChEBI" id="CHEBI:57385"/>
    </reaction>
    <physiologicalReaction direction="left-to-right" evidence="23">
        <dbReference type="Rhea" id="RHEA:40120"/>
    </physiologicalReaction>
</comment>
<evidence type="ECO:0000256" key="8">
    <source>
        <dbReference type="ARBA" id="ARBA00022832"/>
    </source>
</evidence>
<feature type="compositionally biased region" description="Pro residues" evidence="24">
    <location>
        <begin position="11"/>
        <end position="22"/>
    </location>
</feature>
<dbReference type="GO" id="GO:0005737">
    <property type="term" value="C:cytoplasm"/>
    <property type="evidence" value="ECO:0007669"/>
    <property type="project" value="UniProtKB-SubCell"/>
</dbReference>
<evidence type="ECO:0000256" key="11">
    <source>
        <dbReference type="ARBA" id="ARBA00023136"/>
    </source>
</evidence>
<feature type="domain" description="Thioesterase" evidence="25">
    <location>
        <begin position="77"/>
        <end position="138"/>
    </location>
</feature>
<comment type="catalytic activity">
    <reaction evidence="20">
        <text>hexadecanoyl-CoA + H2O = hexadecanoate + CoA + H(+)</text>
        <dbReference type="Rhea" id="RHEA:16645"/>
        <dbReference type="ChEBI" id="CHEBI:7896"/>
        <dbReference type="ChEBI" id="CHEBI:15377"/>
        <dbReference type="ChEBI" id="CHEBI:15378"/>
        <dbReference type="ChEBI" id="CHEBI:57287"/>
        <dbReference type="ChEBI" id="CHEBI:57379"/>
        <dbReference type="EC" id="3.1.2.2"/>
    </reaction>
    <physiologicalReaction direction="left-to-right" evidence="20">
        <dbReference type="Rhea" id="RHEA:16646"/>
    </physiologicalReaction>
</comment>
<keyword evidence="10" id="KW-0443">Lipid metabolism</keyword>
<dbReference type="Proteomes" id="UP001165136">
    <property type="component" value="Unassembled WGS sequence"/>
</dbReference>
<evidence type="ECO:0000256" key="21">
    <source>
        <dbReference type="ARBA" id="ARBA00047969"/>
    </source>
</evidence>
<keyword evidence="27" id="KW-1185">Reference proteome</keyword>
<comment type="catalytic activity">
    <reaction evidence="22">
        <text>dodecanoyl-CoA + H2O = dodecanoate + CoA + H(+)</text>
        <dbReference type="Rhea" id="RHEA:30135"/>
        <dbReference type="ChEBI" id="CHEBI:15377"/>
        <dbReference type="ChEBI" id="CHEBI:15378"/>
        <dbReference type="ChEBI" id="CHEBI:18262"/>
        <dbReference type="ChEBI" id="CHEBI:57287"/>
        <dbReference type="ChEBI" id="CHEBI:57375"/>
    </reaction>
    <physiologicalReaction direction="left-to-right" evidence="22">
        <dbReference type="Rhea" id="RHEA:30136"/>
    </physiologicalReaction>
</comment>
<evidence type="ECO:0000256" key="19">
    <source>
        <dbReference type="ARBA" id="ARBA00047588"/>
    </source>
</evidence>
<comment type="catalytic activity">
    <reaction evidence="14">
        <text>(9Z)-octadecenoyl-CoA + H2O = (9Z)-octadecenoate + CoA + H(+)</text>
        <dbReference type="Rhea" id="RHEA:40139"/>
        <dbReference type="ChEBI" id="CHEBI:15377"/>
        <dbReference type="ChEBI" id="CHEBI:15378"/>
        <dbReference type="ChEBI" id="CHEBI:30823"/>
        <dbReference type="ChEBI" id="CHEBI:57287"/>
        <dbReference type="ChEBI" id="CHEBI:57387"/>
    </reaction>
    <physiologicalReaction direction="left-to-right" evidence="14">
        <dbReference type="Rhea" id="RHEA:40140"/>
    </physiologicalReaction>
</comment>
<evidence type="ECO:0000256" key="23">
    <source>
        <dbReference type="ARBA" id="ARBA00048180"/>
    </source>
</evidence>
<evidence type="ECO:0000256" key="10">
    <source>
        <dbReference type="ARBA" id="ARBA00023098"/>
    </source>
</evidence>
<dbReference type="GO" id="GO:0006631">
    <property type="term" value="P:fatty acid metabolic process"/>
    <property type="evidence" value="ECO:0007669"/>
    <property type="project" value="UniProtKB-KW"/>
</dbReference>
<dbReference type="CDD" id="cd03443">
    <property type="entry name" value="PaaI_thioesterase"/>
    <property type="match status" value="1"/>
</dbReference>
<keyword evidence="8" id="KW-0276">Fatty acid metabolism</keyword>
<dbReference type="Gene3D" id="3.10.129.10">
    <property type="entry name" value="Hotdog Thioesterase"/>
    <property type="match status" value="1"/>
</dbReference>
<evidence type="ECO:0000313" key="27">
    <source>
        <dbReference type="Proteomes" id="UP001165136"/>
    </source>
</evidence>
<feature type="region of interest" description="Disordered" evidence="24">
    <location>
        <begin position="1"/>
        <end position="31"/>
    </location>
</feature>
<evidence type="ECO:0000256" key="15">
    <source>
        <dbReference type="ARBA" id="ARBA00038456"/>
    </source>
</evidence>
<evidence type="ECO:0000256" key="5">
    <source>
        <dbReference type="ARBA" id="ARBA00022490"/>
    </source>
</evidence>
<keyword evidence="7" id="KW-0378">Hydrolase</keyword>
<evidence type="ECO:0000256" key="14">
    <source>
        <dbReference type="ARBA" id="ARBA00037002"/>
    </source>
</evidence>
<evidence type="ECO:0000256" key="18">
    <source>
        <dbReference type="ARBA" id="ARBA00043210"/>
    </source>
</evidence>
<comment type="catalytic activity">
    <reaction evidence="21">
        <text>decanoyl-CoA + H2O = decanoate + CoA + H(+)</text>
        <dbReference type="Rhea" id="RHEA:40059"/>
        <dbReference type="ChEBI" id="CHEBI:15377"/>
        <dbReference type="ChEBI" id="CHEBI:15378"/>
        <dbReference type="ChEBI" id="CHEBI:27689"/>
        <dbReference type="ChEBI" id="CHEBI:57287"/>
        <dbReference type="ChEBI" id="CHEBI:61430"/>
    </reaction>
    <physiologicalReaction direction="left-to-right" evidence="21">
        <dbReference type="Rhea" id="RHEA:40060"/>
    </physiologicalReaction>
</comment>
<sequence>MSEERPRQRTPWPPVPTEPPTPHAQAPGPGTKLQVHYDECFGCGELDGGLHMRSTVGEHAHVHAEFTVTEAHQGAPGLAHGGLLACAFDEALGSAVGNLLQRPAVTGKLETDFLRPVPVGSTLFITAKLDGTAGRKIYASADGRLDSADGPIAVRARALFVEVAFEHFTSHGYADAMERFRRTRPQTWDINP</sequence>
<evidence type="ECO:0000256" key="9">
    <source>
        <dbReference type="ARBA" id="ARBA00022946"/>
    </source>
</evidence>
<reference evidence="26" key="1">
    <citation type="submission" date="2023-03" db="EMBL/GenBank/DDBJ databases">
        <title>Amycolatopsis taiwanensis NBRC 103393.</title>
        <authorList>
            <person name="Ichikawa N."/>
            <person name="Sato H."/>
            <person name="Tonouchi N."/>
        </authorList>
    </citation>
    <scope>NUCLEOTIDE SEQUENCE</scope>
    <source>
        <strain evidence="26">NBRC 103393</strain>
    </source>
</reference>
<comment type="catalytic activity">
    <reaction evidence="13">
        <text>(5Z,8Z,11Z,14Z)-eicosatetraenoyl-CoA + H2O = (5Z,8Z,11Z,14Z)-eicosatetraenoate + CoA + H(+)</text>
        <dbReference type="Rhea" id="RHEA:40151"/>
        <dbReference type="ChEBI" id="CHEBI:15377"/>
        <dbReference type="ChEBI" id="CHEBI:15378"/>
        <dbReference type="ChEBI" id="CHEBI:32395"/>
        <dbReference type="ChEBI" id="CHEBI:57287"/>
        <dbReference type="ChEBI" id="CHEBI:57368"/>
    </reaction>
    <physiologicalReaction direction="left-to-right" evidence="13">
        <dbReference type="Rhea" id="RHEA:40152"/>
    </physiologicalReaction>
</comment>
<evidence type="ECO:0000256" key="6">
    <source>
        <dbReference type="ARBA" id="ARBA00022703"/>
    </source>
</evidence>
<keyword evidence="5" id="KW-0963">Cytoplasm</keyword>
<comment type="subcellular location">
    <subcellularLocation>
        <location evidence="3">Cell projection</location>
        <location evidence="3">Ruffle membrane</location>
    </subcellularLocation>
    <subcellularLocation>
        <location evidence="2">Cytoplasm</location>
    </subcellularLocation>
    <subcellularLocation>
        <location evidence="1">Membrane</location>
        <topology evidence="1">Peripheral membrane protein</topology>
    </subcellularLocation>
</comment>
<proteinExistence type="inferred from homology"/>
<keyword evidence="4" id="KW-1003">Cell membrane</keyword>
<dbReference type="EMBL" id="BSTI01000026">
    <property type="protein sequence ID" value="GLY70733.1"/>
    <property type="molecule type" value="Genomic_DNA"/>
</dbReference>
<dbReference type="SUPFAM" id="SSF54637">
    <property type="entry name" value="Thioesterase/thiol ester dehydrase-isomerase"/>
    <property type="match status" value="1"/>
</dbReference>
<evidence type="ECO:0000313" key="26">
    <source>
        <dbReference type="EMBL" id="GLY70733.1"/>
    </source>
</evidence>
<accession>A0A9W6VGF6</accession>
<protein>
    <recommendedName>
        <fullName evidence="17">Acyl-coenzyme A thioesterase THEM4</fullName>
        <ecNumber evidence="16">3.1.2.2</ecNumber>
    </recommendedName>
    <alternativeName>
        <fullName evidence="18">Thioesterase superfamily member 4</fullName>
    </alternativeName>
</protein>
<evidence type="ECO:0000256" key="22">
    <source>
        <dbReference type="ARBA" id="ARBA00048074"/>
    </source>
</evidence>
<evidence type="ECO:0000256" key="4">
    <source>
        <dbReference type="ARBA" id="ARBA00022475"/>
    </source>
</evidence>
<comment type="similarity">
    <text evidence="15">Belongs to the THEM4/THEM5 thioesterase family.</text>
</comment>
<dbReference type="InterPro" id="IPR052365">
    <property type="entry name" value="THEM4/THEM5_acyl-CoA_thioest"/>
</dbReference>
<evidence type="ECO:0000256" key="20">
    <source>
        <dbReference type="ARBA" id="ARBA00047734"/>
    </source>
</evidence>
<dbReference type="InterPro" id="IPR006683">
    <property type="entry name" value="Thioestr_dom"/>
</dbReference>
<dbReference type="GO" id="GO:0016787">
    <property type="term" value="F:hydrolase activity"/>
    <property type="evidence" value="ECO:0007669"/>
    <property type="project" value="UniProtKB-KW"/>
</dbReference>
<dbReference type="EC" id="3.1.2.2" evidence="16"/>
<name>A0A9W6VGF6_9PSEU</name>
<keyword evidence="9" id="KW-0809">Transit peptide</keyword>